<proteinExistence type="predicted"/>
<evidence type="ECO:0000313" key="1">
    <source>
        <dbReference type="EMBL" id="CAB4277384.1"/>
    </source>
</evidence>
<name>A0A6J5UQ81_PRUAR</name>
<dbReference type="Proteomes" id="UP000507222">
    <property type="component" value="Unassembled WGS sequence"/>
</dbReference>
<dbReference type="EMBL" id="CAEKDK010000004">
    <property type="protein sequence ID" value="CAB4277384.1"/>
    <property type="molecule type" value="Genomic_DNA"/>
</dbReference>
<sequence>MFSPNTGFWRGTLCFVCGTAGDYVYPSAEAHHTAVEGRTVYGTYPRQMPPSRHPITYWLVLDQYFSDTLWSDV</sequence>
<dbReference type="AlphaFoldDB" id="A0A6J5UQ81"/>
<accession>A0A6J5UQ81</accession>
<reference evidence="1 2" key="1">
    <citation type="submission" date="2020-05" db="EMBL/GenBank/DDBJ databases">
        <authorList>
            <person name="Campoy J."/>
            <person name="Schneeberger K."/>
            <person name="Spophaly S."/>
        </authorList>
    </citation>
    <scope>NUCLEOTIDE SEQUENCE [LARGE SCALE GENOMIC DNA]</scope>
    <source>
        <strain evidence="1">PruArmRojPasFocal</strain>
    </source>
</reference>
<evidence type="ECO:0000313" key="2">
    <source>
        <dbReference type="Proteomes" id="UP000507222"/>
    </source>
</evidence>
<organism evidence="1 2">
    <name type="scientific">Prunus armeniaca</name>
    <name type="common">Apricot</name>
    <name type="synonym">Armeniaca vulgaris</name>
    <dbReference type="NCBI Taxonomy" id="36596"/>
    <lineage>
        <taxon>Eukaryota</taxon>
        <taxon>Viridiplantae</taxon>
        <taxon>Streptophyta</taxon>
        <taxon>Embryophyta</taxon>
        <taxon>Tracheophyta</taxon>
        <taxon>Spermatophyta</taxon>
        <taxon>Magnoliopsida</taxon>
        <taxon>eudicotyledons</taxon>
        <taxon>Gunneridae</taxon>
        <taxon>Pentapetalae</taxon>
        <taxon>rosids</taxon>
        <taxon>fabids</taxon>
        <taxon>Rosales</taxon>
        <taxon>Rosaceae</taxon>
        <taxon>Amygdaloideae</taxon>
        <taxon>Amygdaleae</taxon>
        <taxon>Prunus</taxon>
    </lineage>
</organism>
<protein>
    <submittedName>
        <fullName evidence="1">Uncharacterized protein</fullName>
    </submittedName>
</protein>
<gene>
    <name evidence="1" type="ORF">CURHAP_LOCUS27089</name>
</gene>